<dbReference type="EMBL" id="GG745341">
    <property type="protein sequence ID" value="KNE63068.1"/>
    <property type="molecule type" value="Genomic_DNA"/>
</dbReference>
<proteinExistence type="predicted"/>
<gene>
    <name evidence="1" type="ORF">AMAG_08234</name>
</gene>
<sequence length="125" mass="12642">MATPRSVTPSLATISTTAAAAAALDALDVQVADTAAALHAFTYELQAAMGNIAAAAHTTTALVHVGAQDMADQMALAAQQAAGVVAACDELGARLDELPQVQAQLDVCLSQQTAVPLSTKADRAW</sequence>
<keyword evidence="2" id="KW-1185">Reference proteome</keyword>
<accession>A0A0L0SKV5</accession>
<reference evidence="2" key="2">
    <citation type="submission" date="2009-11" db="EMBL/GenBank/DDBJ databases">
        <title>The Genome Sequence of Allomyces macrogynus strain ATCC 38327.</title>
        <authorList>
            <consortium name="The Broad Institute Genome Sequencing Platform"/>
            <person name="Russ C."/>
            <person name="Cuomo C."/>
            <person name="Shea T."/>
            <person name="Young S.K."/>
            <person name="Zeng Q."/>
            <person name="Koehrsen M."/>
            <person name="Haas B."/>
            <person name="Borodovsky M."/>
            <person name="Guigo R."/>
            <person name="Alvarado L."/>
            <person name="Berlin A."/>
            <person name="Borenstein D."/>
            <person name="Chen Z."/>
            <person name="Engels R."/>
            <person name="Freedman E."/>
            <person name="Gellesch M."/>
            <person name="Goldberg J."/>
            <person name="Griggs A."/>
            <person name="Gujja S."/>
            <person name="Heiman D."/>
            <person name="Hepburn T."/>
            <person name="Howarth C."/>
            <person name="Jen D."/>
            <person name="Larson L."/>
            <person name="Lewis B."/>
            <person name="Mehta T."/>
            <person name="Park D."/>
            <person name="Pearson M."/>
            <person name="Roberts A."/>
            <person name="Saif S."/>
            <person name="Shenoy N."/>
            <person name="Sisk P."/>
            <person name="Stolte C."/>
            <person name="Sykes S."/>
            <person name="Walk T."/>
            <person name="White J."/>
            <person name="Yandava C."/>
            <person name="Burger G."/>
            <person name="Gray M.W."/>
            <person name="Holland P.W.H."/>
            <person name="King N."/>
            <person name="Lang F.B.F."/>
            <person name="Roger A.J."/>
            <person name="Ruiz-Trillo I."/>
            <person name="Lander E."/>
            <person name="Nusbaum C."/>
        </authorList>
    </citation>
    <scope>NUCLEOTIDE SEQUENCE [LARGE SCALE GENOMIC DNA]</scope>
    <source>
        <strain evidence="2">ATCC 38327</strain>
    </source>
</reference>
<protein>
    <submittedName>
        <fullName evidence="1">Uncharacterized protein</fullName>
    </submittedName>
</protein>
<evidence type="ECO:0000313" key="2">
    <source>
        <dbReference type="Proteomes" id="UP000054350"/>
    </source>
</evidence>
<dbReference type="VEuPathDB" id="FungiDB:AMAG_08234"/>
<organism evidence="1 2">
    <name type="scientific">Allomyces macrogynus (strain ATCC 38327)</name>
    <name type="common">Allomyces javanicus var. macrogynus</name>
    <dbReference type="NCBI Taxonomy" id="578462"/>
    <lineage>
        <taxon>Eukaryota</taxon>
        <taxon>Fungi</taxon>
        <taxon>Fungi incertae sedis</taxon>
        <taxon>Blastocladiomycota</taxon>
        <taxon>Blastocladiomycetes</taxon>
        <taxon>Blastocladiales</taxon>
        <taxon>Blastocladiaceae</taxon>
        <taxon>Allomyces</taxon>
    </lineage>
</organism>
<name>A0A0L0SKV5_ALLM3</name>
<dbReference type="AlphaFoldDB" id="A0A0L0SKV5"/>
<dbReference type="OrthoDB" id="10533415at2759"/>
<evidence type="ECO:0000313" key="1">
    <source>
        <dbReference type="EMBL" id="KNE63068.1"/>
    </source>
</evidence>
<dbReference type="Proteomes" id="UP000054350">
    <property type="component" value="Unassembled WGS sequence"/>
</dbReference>
<reference evidence="1 2" key="1">
    <citation type="submission" date="2009-11" db="EMBL/GenBank/DDBJ databases">
        <title>Annotation of Allomyces macrogynus ATCC 38327.</title>
        <authorList>
            <consortium name="The Broad Institute Genome Sequencing Platform"/>
            <person name="Russ C."/>
            <person name="Cuomo C."/>
            <person name="Burger G."/>
            <person name="Gray M.W."/>
            <person name="Holland P.W.H."/>
            <person name="King N."/>
            <person name="Lang F.B.F."/>
            <person name="Roger A.J."/>
            <person name="Ruiz-Trillo I."/>
            <person name="Young S.K."/>
            <person name="Zeng Q."/>
            <person name="Gargeya S."/>
            <person name="Fitzgerald M."/>
            <person name="Haas B."/>
            <person name="Abouelleil A."/>
            <person name="Alvarado L."/>
            <person name="Arachchi H.M."/>
            <person name="Berlin A."/>
            <person name="Chapman S.B."/>
            <person name="Gearin G."/>
            <person name="Goldberg J."/>
            <person name="Griggs A."/>
            <person name="Gujja S."/>
            <person name="Hansen M."/>
            <person name="Heiman D."/>
            <person name="Howarth C."/>
            <person name="Larimer J."/>
            <person name="Lui A."/>
            <person name="MacDonald P.J.P."/>
            <person name="McCowen C."/>
            <person name="Montmayeur A."/>
            <person name="Murphy C."/>
            <person name="Neiman D."/>
            <person name="Pearson M."/>
            <person name="Priest M."/>
            <person name="Roberts A."/>
            <person name="Saif S."/>
            <person name="Shea T."/>
            <person name="Sisk P."/>
            <person name="Stolte C."/>
            <person name="Sykes S."/>
            <person name="Wortman J."/>
            <person name="Nusbaum C."/>
            <person name="Birren B."/>
        </authorList>
    </citation>
    <scope>NUCLEOTIDE SEQUENCE [LARGE SCALE GENOMIC DNA]</scope>
    <source>
        <strain evidence="1 2">ATCC 38327</strain>
    </source>
</reference>